<organism evidence="4 5">
    <name type="scientific">Penaeus vannamei</name>
    <name type="common">Whiteleg shrimp</name>
    <name type="synonym">Litopenaeus vannamei</name>
    <dbReference type="NCBI Taxonomy" id="6689"/>
    <lineage>
        <taxon>Eukaryota</taxon>
        <taxon>Metazoa</taxon>
        <taxon>Ecdysozoa</taxon>
        <taxon>Arthropoda</taxon>
        <taxon>Crustacea</taxon>
        <taxon>Multicrustacea</taxon>
        <taxon>Malacostraca</taxon>
        <taxon>Eumalacostraca</taxon>
        <taxon>Eucarida</taxon>
        <taxon>Decapoda</taxon>
        <taxon>Dendrobranchiata</taxon>
        <taxon>Penaeoidea</taxon>
        <taxon>Penaeidae</taxon>
        <taxon>Penaeus</taxon>
    </lineage>
</organism>
<evidence type="ECO:0000256" key="2">
    <source>
        <dbReference type="SAM" id="MobiDB-lite"/>
    </source>
</evidence>
<dbReference type="InterPro" id="IPR001878">
    <property type="entry name" value="Znf_CCHC"/>
</dbReference>
<dbReference type="SMART" id="SM00343">
    <property type="entry name" value="ZnF_C2HC"/>
    <property type="match status" value="2"/>
</dbReference>
<feature type="domain" description="CCHC-type" evidence="3">
    <location>
        <begin position="368"/>
        <end position="383"/>
    </location>
</feature>
<proteinExistence type="predicted"/>
<keyword evidence="1" id="KW-0863">Zinc-finger</keyword>
<dbReference type="Proteomes" id="UP000283509">
    <property type="component" value="Unassembled WGS sequence"/>
</dbReference>
<dbReference type="AlphaFoldDB" id="A0A423S925"/>
<feature type="compositionally biased region" description="Basic and acidic residues" evidence="2">
    <location>
        <begin position="1"/>
        <end position="17"/>
    </location>
</feature>
<gene>
    <name evidence="4" type="ORF">C7M84_021808</name>
</gene>
<keyword evidence="1" id="KW-0479">Metal-binding</keyword>
<feature type="region of interest" description="Disordered" evidence="2">
    <location>
        <begin position="1"/>
        <end position="63"/>
    </location>
</feature>
<name>A0A423S925_PENVA</name>
<evidence type="ECO:0000259" key="3">
    <source>
        <dbReference type="PROSITE" id="PS50158"/>
    </source>
</evidence>
<protein>
    <recommendedName>
        <fullName evidence="3">CCHC-type domain-containing protein</fullName>
    </recommendedName>
</protein>
<dbReference type="PANTHER" id="PTHR45823">
    <property type="entry name" value="T-SNARE COILED-COIL HOMOLOGY DOMAIN-CONTAINING PROTEIN"/>
    <property type="match status" value="1"/>
</dbReference>
<evidence type="ECO:0000256" key="1">
    <source>
        <dbReference type="PROSITE-ProRule" id="PRU00047"/>
    </source>
</evidence>
<dbReference type="Gene3D" id="4.10.60.10">
    <property type="entry name" value="Zinc finger, CCHC-type"/>
    <property type="match status" value="1"/>
</dbReference>
<evidence type="ECO:0000313" key="5">
    <source>
        <dbReference type="Proteomes" id="UP000283509"/>
    </source>
</evidence>
<evidence type="ECO:0000313" key="4">
    <source>
        <dbReference type="EMBL" id="ROT60657.1"/>
    </source>
</evidence>
<dbReference type="GO" id="GO:0003676">
    <property type="term" value="F:nucleic acid binding"/>
    <property type="evidence" value="ECO:0007669"/>
    <property type="project" value="InterPro"/>
</dbReference>
<sequence>MANMADDKTEGTQEMAKEQIVLSTGEAAGTPSPVAKGVDLDTAAQATEERAQQAAQQLQATSELKYTEGRAGYDGNTGHETPAGSSDKGCGAYRQMMASLGGTSAVLTSVQGQVLVEGNAAPWALREQDPPEVAPPPWSQQHVPLEEGPSAPRLFPSPPPSTKCIPKDQLGITGVARAAMIDKRLAEYDGKVSWNAFQAQFETVARRQGWNDEEKAYQLVISLKGAAVEVLEHLTAAQMRSYACVVRALQRRFGRRQQPEVYHAQLKTRTRRQDESLPQLAQDIEVLDCFVDALNDKQLQVHVKQAGPHNIQQALVRAAEFEAFLLTATPSYYRGEMTRGLHHIHVRRTLAERSPPSRTNPDGFQVICWRCGLKGHRRNECTSGGANNSRSTKDHRRPIFHPCCRACGDQDHSTKECQELGQGNMVQLEKGRLPSKTPCRPSTRKISAGGSAHSHESGWQD</sequence>
<dbReference type="PANTHER" id="PTHR45823:SF1">
    <property type="entry name" value="T-SNARE COILED-COIL HOMOLOGY DOMAIN-CONTAINING PROTEIN"/>
    <property type="match status" value="1"/>
</dbReference>
<comment type="caution">
    <text evidence="4">The sequence shown here is derived from an EMBL/GenBank/DDBJ whole genome shotgun (WGS) entry which is preliminary data.</text>
</comment>
<dbReference type="EMBL" id="QCYY01004646">
    <property type="protein sequence ID" value="ROT60657.1"/>
    <property type="molecule type" value="Genomic_DNA"/>
</dbReference>
<feature type="compositionally biased region" description="Low complexity" evidence="2">
    <location>
        <begin position="42"/>
        <end position="63"/>
    </location>
</feature>
<keyword evidence="1" id="KW-0862">Zinc</keyword>
<reference evidence="4 5" key="1">
    <citation type="submission" date="2018-04" db="EMBL/GenBank/DDBJ databases">
        <authorList>
            <person name="Zhang X."/>
            <person name="Yuan J."/>
            <person name="Li F."/>
            <person name="Xiang J."/>
        </authorList>
    </citation>
    <scope>NUCLEOTIDE SEQUENCE [LARGE SCALE GENOMIC DNA]</scope>
    <source>
        <tissue evidence="4">Muscle</tissue>
    </source>
</reference>
<dbReference type="GO" id="GO:0008270">
    <property type="term" value="F:zinc ion binding"/>
    <property type="evidence" value="ECO:0007669"/>
    <property type="project" value="UniProtKB-KW"/>
</dbReference>
<accession>A0A423S925</accession>
<dbReference type="OrthoDB" id="6382106at2759"/>
<feature type="region of interest" description="Disordered" evidence="2">
    <location>
        <begin position="429"/>
        <end position="461"/>
    </location>
</feature>
<keyword evidence="5" id="KW-1185">Reference proteome</keyword>
<dbReference type="PROSITE" id="PS50158">
    <property type="entry name" value="ZF_CCHC"/>
    <property type="match status" value="1"/>
</dbReference>
<reference evidence="4 5" key="2">
    <citation type="submission" date="2019-01" db="EMBL/GenBank/DDBJ databases">
        <title>The decoding of complex shrimp genome reveals the adaptation for benthos swimmer, frequently molting mechanism and breeding impact on genome.</title>
        <authorList>
            <person name="Sun Y."/>
            <person name="Gao Y."/>
            <person name="Yu Y."/>
        </authorList>
    </citation>
    <scope>NUCLEOTIDE SEQUENCE [LARGE SCALE GENOMIC DNA]</scope>
    <source>
        <tissue evidence="4">Muscle</tissue>
    </source>
</reference>